<gene>
    <name evidence="2" type="ORF">GOQ30_04305</name>
</gene>
<dbReference type="AlphaFoldDB" id="A0A6I4IRS4"/>
<evidence type="ECO:0000256" key="1">
    <source>
        <dbReference type="SAM" id="SignalP"/>
    </source>
</evidence>
<comment type="caution">
    <text evidence="2">The sequence shown here is derived from an EMBL/GenBank/DDBJ whole genome shotgun (WGS) entry which is preliminary data.</text>
</comment>
<dbReference type="NCBIfam" id="TIGR03519">
    <property type="entry name" value="T9SS_PorP_fam"/>
    <property type="match status" value="1"/>
</dbReference>
<feature type="signal peptide" evidence="1">
    <location>
        <begin position="1"/>
        <end position="17"/>
    </location>
</feature>
<protein>
    <submittedName>
        <fullName evidence="2">Type IX secretion system membrane protein PorP/SprF</fullName>
    </submittedName>
</protein>
<dbReference type="InterPro" id="IPR019861">
    <property type="entry name" value="PorP/SprF_Bacteroidetes"/>
</dbReference>
<dbReference type="RefSeq" id="WP_140996777.1">
    <property type="nucleotide sequence ID" value="NZ_VDCZ01000002.1"/>
</dbReference>
<sequence length="302" mass="34374">MPKIVLFIFTLFPFLFAYSQQDSQYTQYMYNTLQINPAYAGSRDIMSVFLLHRNQWLGLNGAPVTSNFSIHTPLGVSNFGGGLSFTRDEIGPTVTNLISANLAYFVPLTDTYKLAIGLNASASIFNLDVGKLMLYHQEDPEFQNIKTKFSPNLGVGLYLFSENTYAGISVPNFWESYRYDDNSVSIFKQKMHFYFLAGKVFRLHENLDFKPAVLTKIVEGAPLQVDLTANFLIQDKLTLGVAYRWEAAFSGLVGFQISKSWFIGYGYDSETTQLRNYNSGSHEIFLRYEFNTTSRITSPRFF</sequence>
<keyword evidence="1" id="KW-0732">Signal</keyword>
<dbReference type="Pfam" id="PF11751">
    <property type="entry name" value="PorP_SprF"/>
    <property type="match status" value="1"/>
</dbReference>
<dbReference type="Proteomes" id="UP000431264">
    <property type="component" value="Unassembled WGS sequence"/>
</dbReference>
<organism evidence="2 3">
    <name type="scientific">Flavobacterium profundi</name>
    <dbReference type="NCBI Taxonomy" id="1774945"/>
    <lineage>
        <taxon>Bacteria</taxon>
        <taxon>Pseudomonadati</taxon>
        <taxon>Bacteroidota</taxon>
        <taxon>Flavobacteriia</taxon>
        <taxon>Flavobacteriales</taxon>
        <taxon>Flavobacteriaceae</taxon>
        <taxon>Flavobacterium</taxon>
    </lineage>
</organism>
<evidence type="ECO:0000313" key="3">
    <source>
        <dbReference type="Proteomes" id="UP000431264"/>
    </source>
</evidence>
<dbReference type="OrthoDB" id="1114455at2"/>
<accession>A0A6I4IRS4</accession>
<evidence type="ECO:0000313" key="2">
    <source>
        <dbReference type="EMBL" id="MVO08386.1"/>
    </source>
</evidence>
<proteinExistence type="predicted"/>
<name>A0A6I4IRS4_9FLAO</name>
<feature type="chain" id="PRO_5026071749" evidence="1">
    <location>
        <begin position="18"/>
        <end position="302"/>
    </location>
</feature>
<reference evidence="3" key="1">
    <citation type="submission" date="2019-05" db="EMBL/GenBank/DDBJ databases">
        <title>Flavobacterium profundi sp. nov., isolated from a deep-sea seamount.</title>
        <authorList>
            <person name="Zhang D.-C."/>
        </authorList>
    </citation>
    <scope>NUCLEOTIDE SEQUENCE [LARGE SCALE GENOMIC DNA]</scope>
    <source>
        <strain evidence="3">TP390</strain>
    </source>
</reference>
<dbReference type="EMBL" id="WQLW01000002">
    <property type="protein sequence ID" value="MVO08386.1"/>
    <property type="molecule type" value="Genomic_DNA"/>
</dbReference>
<keyword evidence="3" id="KW-1185">Reference proteome</keyword>